<dbReference type="GO" id="GO:0005886">
    <property type="term" value="C:plasma membrane"/>
    <property type="evidence" value="ECO:0007669"/>
    <property type="project" value="UniProtKB-SubCell"/>
</dbReference>
<evidence type="ECO:0000256" key="2">
    <source>
        <dbReference type="ARBA" id="ARBA00022475"/>
    </source>
</evidence>
<dbReference type="Proteomes" id="UP000502248">
    <property type="component" value="Chromosome"/>
</dbReference>
<dbReference type="SUPFAM" id="SSF55874">
    <property type="entry name" value="ATPase domain of HSP90 chaperone/DNA topoisomerase II/histidine kinase"/>
    <property type="match status" value="1"/>
</dbReference>
<dbReference type="Pfam" id="PF00672">
    <property type="entry name" value="HAMP"/>
    <property type="match status" value="1"/>
</dbReference>
<evidence type="ECO:0000256" key="5">
    <source>
        <dbReference type="ARBA" id="ARBA00022777"/>
    </source>
</evidence>
<keyword evidence="5 9" id="KW-0418">Kinase</keyword>
<sequence>MIQSVARFFNKWLYNIKLRDKILFTYLVLIIFPLGIYQFAASDKISTIIINQMKYSAEQGFDQTFSYLSYRIQRIAKTTDILVANPTVIEVMKPHNTDDINRQLEDYAQLKKLLQSMQDSLDISKMILYVPESFIFANELENFLPLGLTVGSPCYDRLFKEQDSYAWCTPNTLEREPLPNNDFISVVRSILNPNDYRNPIGQLRVDVRKDVLQGILTKANVVKNSVSYLSGPDNEVIVSSGSIEFPLIDQMPERQIIPATQTKIQNNVYYLYSAVPSSQWSMVTAIPLDEVMKQSNQLRNQLLLLLIGIAVAAYIVAYVLAISVTRRITKLTTQIREVQSGDLLVLTPIQGKDEIGELIRTYNYMIKKITAMNEQQYQLGKDIKGAELKALQSQINPHFLYNTLDLINWMASRRMNEEIRNVVKTLARFYKVSLSRGQDIITIAEELKHVSFYVQIQNIRYDNKIAFVIDVADDIQAYAIPKITLQPIVENAIHHGILGRESREGTIAITADRTADGITIVVEDNGIGMNEDSLRKAISGIRGNPAEDNLSYGTKNVDMRIRHYFGDGYGLTLHSVLGAGTRVEIHIPATEEQQ</sequence>
<evidence type="ECO:0000256" key="3">
    <source>
        <dbReference type="ARBA" id="ARBA00022553"/>
    </source>
</evidence>
<reference evidence="9 10" key="1">
    <citation type="submission" date="2020-04" db="EMBL/GenBank/DDBJ databases">
        <title>Genome sequencing of novel species.</title>
        <authorList>
            <person name="Heo J."/>
            <person name="Kim S.-J."/>
            <person name="Kim J.-S."/>
            <person name="Hong S.-B."/>
            <person name="Kwon S.-W."/>
        </authorList>
    </citation>
    <scope>NUCLEOTIDE SEQUENCE [LARGE SCALE GENOMIC DNA]</scope>
    <source>
        <strain evidence="9 10">MFER-1</strain>
    </source>
</reference>
<dbReference type="Pfam" id="PF02518">
    <property type="entry name" value="HATPase_c"/>
    <property type="match status" value="1"/>
</dbReference>
<dbReference type="InterPro" id="IPR050640">
    <property type="entry name" value="Bact_2-comp_sensor_kinase"/>
</dbReference>
<keyword evidence="6 7" id="KW-0472">Membrane</keyword>
<evidence type="ECO:0000256" key="1">
    <source>
        <dbReference type="ARBA" id="ARBA00004651"/>
    </source>
</evidence>
<feature type="transmembrane region" description="Helical" evidence="7">
    <location>
        <begin position="302"/>
        <end position="321"/>
    </location>
</feature>
<evidence type="ECO:0000259" key="8">
    <source>
        <dbReference type="PROSITE" id="PS50885"/>
    </source>
</evidence>
<dbReference type="InterPro" id="IPR003660">
    <property type="entry name" value="HAMP_dom"/>
</dbReference>
<protein>
    <submittedName>
        <fullName evidence="9">Sensor histidine kinase</fullName>
    </submittedName>
</protein>
<dbReference type="GO" id="GO:0000155">
    <property type="term" value="F:phosphorelay sensor kinase activity"/>
    <property type="evidence" value="ECO:0007669"/>
    <property type="project" value="InterPro"/>
</dbReference>
<dbReference type="InterPro" id="IPR036890">
    <property type="entry name" value="HATPase_C_sf"/>
</dbReference>
<keyword evidence="7" id="KW-1133">Transmembrane helix</keyword>
<dbReference type="SMART" id="SM00304">
    <property type="entry name" value="HAMP"/>
    <property type="match status" value="1"/>
</dbReference>
<accession>A0A7Z2VQL5</accession>
<evidence type="ECO:0000256" key="7">
    <source>
        <dbReference type="SAM" id="Phobius"/>
    </source>
</evidence>
<dbReference type="Pfam" id="PF06580">
    <property type="entry name" value="His_kinase"/>
    <property type="match status" value="1"/>
</dbReference>
<evidence type="ECO:0000256" key="6">
    <source>
        <dbReference type="ARBA" id="ARBA00023136"/>
    </source>
</evidence>
<keyword evidence="4" id="KW-0808">Transferase</keyword>
<dbReference type="InterPro" id="IPR010559">
    <property type="entry name" value="Sig_transdc_His_kin_internal"/>
</dbReference>
<comment type="subcellular location">
    <subcellularLocation>
        <location evidence="1">Cell membrane</location>
        <topology evidence="1">Multi-pass membrane protein</topology>
    </subcellularLocation>
</comment>
<dbReference type="Gene3D" id="3.30.565.10">
    <property type="entry name" value="Histidine kinase-like ATPase, C-terminal domain"/>
    <property type="match status" value="1"/>
</dbReference>
<feature type="domain" description="HAMP" evidence="8">
    <location>
        <begin position="322"/>
        <end position="374"/>
    </location>
</feature>
<name>A0A7Z2VQL5_9BACL</name>
<proteinExistence type="predicted"/>
<keyword evidence="3" id="KW-0597">Phosphoprotein</keyword>
<dbReference type="EMBL" id="CP051680">
    <property type="protein sequence ID" value="QJD87135.1"/>
    <property type="molecule type" value="Genomic_DNA"/>
</dbReference>
<organism evidence="9 10">
    <name type="scientific">Cohnella herbarum</name>
    <dbReference type="NCBI Taxonomy" id="2728023"/>
    <lineage>
        <taxon>Bacteria</taxon>
        <taxon>Bacillati</taxon>
        <taxon>Bacillota</taxon>
        <taxon>Bacilli</taxon>
        <taxon>Bacillales</taxon>
        <taxon>Paenibacillaceae</taxon>
        <taxon>Cohnella</taxon>
    </lineage>
</organism>
<keyword evidence="7" id="KW-0812">Transmembrane</keyword>
<dbReference type="AlphaFoldDB" id="A0A7Z2VQL5"/>
<evidence type="ECO:0000313" key="9">
    <source>
        <dbReference type="EMBL" id="QJD87135.1"/>
    </source>
</evidence>
<evidence type="ECO:0000313" key="10">
    <source>
        <dbReference type="Proteomes" id="UP000502248"/>
    </source>
</evidence>
<keyword evidence="2" id="KW-1003">Cell membrane</keyword>
<dbReference type="PANTHER" id="PTHR34220:SF7">
    <property type="entry name" value="SENSOR HISTIDINE KINASE YPDA"/>
    <property type="match status" value="1"/>
</dbReference>
<evidence type="ECO:0000256" key="4">
    <source>
        <dbReference type="ARBA" id="ARBA00022679"/>
    </source>
</evidence>
<dbReference type="KEGG" id="cheb:HH215_30800"/>
<dbReference type="InterPro" id="IPR003594">
    <property type="entry name" value="HATPase_dom"/>
</dbReference>
<dbReference type="SUPFAM" id="SSF158472">
    <property type="entry name" value="HAMP domain-like"/>
    <property type="match status" value="1"/>
</dbReference>
<dbReference type="RefSeq" id="WP_169283381.1">
    <property type="nucleotide sequence ID" value="NZ_CP051680.1"/>
</dbReference>
<dbReference type="PANTHER" id="PTHR34220">
    <property type="entry name" value="SENSOR HISTIDINE KINASE YPDA"/>
    <property type="match status" value="1"/>
</dbReference>
<dbReference type="CDD" id="cd06225">
    <property type="entry name" value="HAMP"/>
    <property type="match status" value="1"/>
</dbReference>
<feature type="transmembrane region" description="Helical" evidence="7">
    <location>
        <begin position="21"/>
        <end position="40"/>
    </location>
</feature>
<dbReference type="PROSITE" id="PS50885">
    <property type="entry name" value="HAMP"/>
    <property type="match status" value="1"/>
</dbReference>
<keyword evidence="10" id="KW-1185">Reference proteome</keyword>
<gene>
    <name evidence="9" type="ORF">HH215_30800</name>
</gene>
<dbReference type="Gene3D" id="6.10.340.10">
    <property type="match status" value="1"/>
</dbReference>